<evidence type="ECO:0000313" key="2">
    <source>
        <dbReference type="WBParaSite" id="PS1159_v2.g19320.t1"/>
    </source>
</evidence>
<sequence>MHWIKLLIFLVISTTSAETTNKCTAAEYDKMASCTANLFTFLNFFQTESKDVTDLIIILTTSWSDMEYFCFSFELYEDCLGPSVINLKYLYSCAISNCVIDDNSSCQSIKESINQCTTAADELCDSKIIDFVYPILTMRECLKNPGCDFCDPKIAQKIKQYTSNKNARTKESSNILEEFAKNAQSSDVGLQLDAITKLRKQLPTKKLSENEMIEILPIIDKYLSSKNLKIKSEATWVIKFLADESAENIEIIIESEIIPTLIQTLISTNDKNVLENMIETLATLILKQPKLLRNLYMDLNIVEPLLMSYSSETSLYMLENISQILFLLSQRDDATISISLTPNNIIRSMIPTLSELIQRHSSQEILNFVREILKTDLLKTSDIAIDKQIIDSCFKLLTHQNDVIRLSTLFVFSFISKNKRLIQPILEKGILEIVKNAFKNDFEFTFTSAGLAVLRSIVMAGNSEEVQSIFDADLLPYIILFTNSKYENDVVLTALQILFSIAEHVTPKQITALLNSNIIPALCQILKNLKTDEVEENLAFFVIYLLLKNDKEEVALELWEYDGKEIFERFLNDEKNGPISLWILTQIIEVGEKVMEHVEL</sequence>
<dbReference type="WBParaSite" id="PS1159_v2.g19320.t1">
    <property type="protein sequence ID" value="PS1159_v2.g19320.t1"/>
    <property type="gene ID" value="PS1159_v2.g19320"/>
</dbReference>
<reference evidence="2" key="1">
    <citation type="submission" date="2022-11" db="UniProtKB">
        <authorList>
            <consortium name="WormBaseParasite"/>
        </authorList>
    </citation>
    <scope>IDENTIFICATION</scope>
</reference>
<evidence type="ECO:0000313" key="1">
    <source>
        <dbReference type="Proteomes" id="UP000887580"/>
    </source>
</evidence>
<name>A0AC35FNI6_9BILA</name>
<organism evidence="1 2">
    <name type="scientific">Panagrolaimus sp. PS1159</name>
    <dbReference type="NCBI Taxonomy" id="55785"/>
    <lineage>
        <taxon>Eukaryota</taxon>
        <taxon>Metazoa</taxon>
        <taxon>Ecdysozoa</taxon>
        <taxon>Nematoda</taxon>
        <taxon>Chromadorea</taxon>
        <taxon>Rhabditida</taxon>
        <taxon>Tylenchina</taxon>
        <taxon>Panagrolaimomorpha</taxon>
        <taxon>Panagrolaimoidea</taxon>
        <taxon>Panagrolaimidae</taxon>
        <taxon>Panagrolaimus</taxon>
    </lineage>
</organism>
<dbReference type="Proteomes" id="UP000887580">
    <property type="component" value="Unplaced"/>
</dbReference>
<proteinExistence type="predicted"/>
<accession>A0AC35FNI6</accession>
<protein>
    <submittedName>
        <fullName evidence="2">Uncharacterized protein</fullName>
    </submittedName>
</protein>